<comment type="caution">
    <text evidence="1">The sequence shown here is derived from an EMBL/GenBank/DDBJ whole genome shotgun (WGS) entry which is preliminary data.</text>
</comment>
<organism evidence="1 2">
    <name type="scientific">Pedobacter panaciterrae</name>
    <dbReference type="NCBI Taxonomy" id="363849"/>
    <lineage>
        <taxon>Bacteria</taxon>
        <taxon>Pseudomonadati</taxon>
        <taxon>Bacteroidota</taxon>
        <taxon>Sphingobacteriia</taxon>
        <taxon>Sphingobacteriales</taxon>
        <taxon>Sphingobacteriaceae</taxon>
        <taxon>Pedobacter</taxon>
    </lineage>
</organism>
<dbReference type="EMBL" id="JBBEUB010000002">
    <property type="protein sequence ID" value="MEJ2902490.1"/>
    <property type="molecule type" value="Genomic_DNA"/>
</dbReference>
<sequence length="224" mass="26799">MDFNALVFPEKVTSQPVIIHQETQQLRLYGETPWHRGWKMAFPPSFREVCFWDEVTEQQHRADVYTPCGTTLEFQNSPICIEELESREAFYPKLIWILNGKKFKGFRILKHLPDVDHPKLADFEFCHSDHLSMIRKSDLLGRKGHPKILNFYHPELKNIQLTSHYYSFCWKHPHRVWYQAKCPIIVDLGGHFLYQLKQRKQLSGNYPYLHMIPRKEFIARFIVK</sequence>
<name>A0ABU8NJS7_9SPHI</name>
<evidence type="ECO:0000313" key="1">
    <source>
        <dbReference type="EMBL" id="MEJ2902490.1"/>
    </source>
</evidence>
<gene>
    <name evidence="1" type="ORF">WAE58_08630</name>
</gene>
<evidence type="ECO:0000313" key="2">
    <source>
        <dbReference type="Proteomes" id="UP001378956"/>
    </source>
</evidence>
<dbReference type="Proteomes" id="UP001378956">
    <property type="component" value="Unassembled WGS sequence"/>
</dbReference>
<accession>A0ABU8NJS7</accession>
<proteinExistence type="predicted"/>
<dbReference type="RefSeq" id="WP_172662853.1">
    <property type="nucleotide sequence ID" value="NZ_CBFGNQ010000002.1"/>
</dbReference>
<keyword evidence="2" id="KW-1185">Reference proteome</keyword>
<reference evidence="1 2" key="1">
    <citation type="submission" date="2024-03" db="EMBL/GenBank/DDBJ databases">
        <title>Sequence of Lycoming College Course Isolates.</title>
        <authorList>
            <person name="Plotts O."/>
            <person name="Newman J."/>
        </authorList>
    </citation>
    <scope>NUCLEOTIDE SEQUENCE [LARGE SCALE GENOMIC DNA]</scope>
    <source>
        <strain evidence="1 2">CJB-3</strain>
    </source>
</reference>
<protein>
    <submittedName>
        <fullName evidence="1">Competence protein</fullName>
    </submittedName>
</protein>